<dbReference type="Gene3D" id="1.25.10.10">
    <property type="entry name" value="Leucine-rich Repeat Variant"/>
    <property type="match status" value="3"/>
</dbReference>
<dbReference type="AlphaFoldDB" id="X6LBJ2"/>
<evidence type="ECO:0000313" key="1">
    <source>
        <dbReference type="EMBL" id="ETN99362.1"/>
    </source>
</evidence>
<keyword evidence="1" id="KW-0449">Lipoprotein</keyword>
<reference evidence="1 2" key="1">
    <citation type="journal article" date="2013" name="Curr. Biol.">
        <title>The Genome of the Foraminiferan Reticulomyxa filosa.</title>
        <authorList>
            <person name="Glockner G."/>
            <person name="Hulsmann N."/>
            <person name="Schleicher M."/>
            <person name="Noegel A.A."/>
            <person name="Eichinger L."/>
            <person name="Gallinger C."/>
            <person name="Pawlowski J."/>
            <person name="Sierra R."/>
            <person name="Euteneuer U."/>
            <person name="Pillet L."/>
            <person name="Moustafa A."/>
            <person name="Platzer M."/>
            <person name="Groth M."/>
            <person name="Szafranski K."/>
            <person name="Schliwa M."/>
        </authorList>
    </citation>
    <scope>NUCLEOTIDE SEQUENCE [LARGE SCALE GENOMIC DNA]</scope>
</reference>
<keyword evidence="2" id="KW-1185">Reference proteome</keyword>
<gene>
    <name evidence="1" type="ORF">RFI_38120</name>
</gene>
<dbReference type="InterPro" id="IPR011989">
    <property type="entry name" value="ARM-like"/>
</dbReference>
<comment type="caution">
    <text evidence="1">The sequence shown here is derived from an EMBL/GenBank/DDBJ whole genome shotgun (WGS) entry which is preliminary data.</text>
</comment>
<protein>
    <submittedName>
        <fullName evidence="1">Putative lipoprotein</fullName>
    </submittedName>
</protein>
<sequence length="628" mass="74195">PVPKQLNQREYLITPKEQNRITRWPHPYSQCRVILMDTLEAIVFKVSEIQMSDVIEILLDGLDEDDKGVHKKCAQLIEKISQNVNKEQLYNTFRCLMNTFKKKLISYCRMYADIFEAIATKLDKKQVDIFDILLDGFQKRIGLHEICAKLIEKILLNMNTEQLSSAFKRMIDTFNNKSIHLCDSCARVITTFVIKLDKEQMDYILKYVISEFETKDKDIFNSCAVVLETIVMKLDVKQLSSICKSFLNALDSTNESYHRSSADLLKRILLKLNGKKQNNVFQYLIDGLHDKRKVVHQYCVQLIKTLLKRWNQEQSSVKFEYLMNIFINNNDKSGYWLRRELYIEILVDSKKIHLDTAFKYLIKSLKCKKKRIHKFCIDLLATLSKKWNPTQLDNFVMYLIENSFKYKDDYVRYLCAQTIQKLKLNKKQLNIAWEYLKNRLNDKNEDILVRMSCAESLGRIAMKLNKQQLDDTLEYLMNGVNDDNENTFVQKYCAYSLKRILIKYKEKKFDNTISCLIDGLKNEDKVIYHHYVESLTNLLTKLNKKQLDAKNCYYKETFRRIVLRLNETQLNNLLQCLIKGYKDNDKQLQNLCLKILTTISPVLTDQQLDSIIQFLKSGFSNTDYNIRY</sequence>
<dbReference type="SUPFAM" id="SSF48371">
    <property type="entry name" value="ARM repeat"/>
    <property type="match status" value="2"/>
</dbReference>
<organism evidence="1 2">
    <name type="scientific">Reticulomyxa filosa</name>
    <dbReference type="NCBI Taxonomy" id="46433"/>
    <lineage>
        <taxon>Eukaryota</taxon>
        <taxon>Sar</taxon>
        <taxon>Rhizaria</taxon>
        <taxon>Retaria</taxon>
        <taxon>Foraminifera</taxon>
        <taxon>Monothalamids</taxon>
        <taxon>Reticulomyxidae</taxon>
        <taxon>Reticulomyxa</taxon>
    </lineage>
</organism>
<proteinExistence type="predicted"/>
<accession>X6LBJ2</accession>
<dbReference type="EMBL" id="ASPP01044161">
    <property type="protein sequence ID" value="ETN99362.1"/>
    <property type="molecule type" value="Genomic_DNA"/>
</dbReference>
<evidence type="ECO:0000313" key="2">
    <source>
        <dbReference type="Proteomes" id="UP000023152"/>
    </source>
</evidence>
<name>X6LBJ2_RETFI</name>
<dbReference type="Proteomes" id="UP000023152">
    <property type="component" value="Unassembled WGS sequence"/>
</dbReference>
<feature type="non-terminal residue" evidence="1">
    <location>
        <position position="1"/>
    </location>
</feature>
<dbReference type="InterPro" id="IPR016024">
    <property type="entry name" value="ARM-type_fold"/>
</dbReference>